<organism evidence="1 2">
    <name type="scientific">Panagrolaimus davidi</name>
    <dbReference type="NCBI Taxonomy" id="227884"/>
    <lineage>
        <taxon>Eukaryota</taxon>
        <taxon>Metazoa</taxon>
        <taxon>Ecdysozoa</taxon>
        <taxon>Nematoda</taxon>
        <taxon>Chromadorea</taxon>
        <taxon>Rhabditida</taxon>
        <taxon>Tylenchina</taxon>
        <taxon>Panagrolaimomorpha</taxon>
        <taxon>Panagrolaimoidea</taxon>
        <taxon>Panagrolaimidae</taxon>
        <taxon>Panagrolaimus</taxon>
    </lineage>
</organism>
<dbReference type="AlphaFoldDB" id="A0A914QWU4"/>
<dbReference type="WBParaSite" id="PDA_v2.g3542.t1">
    <property type="protein sequence ID" value="PDA_v2.g3542.t1"/>
    <property type="gene ID" value="PDA_v2.g3542"/>
</dbReference>
<sequence>MVNISDYIEKFKTLPPFTNTDEEEDIEASVLETFENLKIIHDPYFCCQTLFNEGGYEWDRMLYICDDEIPLIAFCSADSQGNMYFVDCYGNLFDNELKLVQSFNHKKYYKYYNDKKIFNLTPFASDDEYLECLIENFDILSNEAAYSCFVKETEDKLDIANPEDEIFEFRRPSDDTLEKACDKLSTLSTTPFEYNPNAYKFWAEIYFRQITSYSNQLQSHTFKSQNIFACFSQFFTGTNDSCFLIQHILNTAFRKDLNASSAMSSSEIDELFSSNTVTDQYLEFIANVLSCRIGVYKNEFLMKYGNWETQNNVDVLTLVLSFENGFYSVVLDL</sequence>
<evidence type="ECO:0000313" key="2">
    <source>
        <dbReference type="WBParaSite" id="PDA_v2.g3542.t1"/>
    </source>
</evidence>
<name>A0A914QWU4_9BILA</name>
<proteinExistence type="predicted"/>
<reference evidence="2" key="1">
    <citation type="submission" date="2022-11" db="UniProtKB">
        <authorList>
            <consortium name="WormBaseParasite"/>
        </authorList>
    </citation>
    <scope>IDENTIFICATION</scope>
</reference>
<accession>A0A914QWU4</accession>
<protein>
    <submittedName>
        <fullName evidence="2">Knr4/Smi1-like domain-containing protein</fullName>
    </submittedName>
</protein>
<dbReference type="Proteomes" id="UP000887578">
    <property type="component" value="Unplaced"/>
</dbReference>
<keyword evidence="1" id="KW-1185">Reference proteome</keyword>
<evidence type="ECO:0000313" key="1">
    <source>
        <dbReference type="Proteomes" id="UP000887578"/>
    </source>
</evidence>